<comment type="caution">
    <text evidence="3">The sequence shown here is derived from an EMBL/GenBank/DDBJ whole genome shotgun (WGS) entry which is preliminary data.</text>
</comment>
<feature type="domain" description="FAD dependent oxidoreductase" evidence="2">
    <location>
        <begin position="12"/>
        <end position="397"/>
    </location>
</feature>
<keyword evidence="4" id="KW-1185">Reference proteome</keyword>
<accession>A0A7W5A1P8</accession>
<dbReference type="EC" id="1.4.99.-" evidence="3"/>
<evidence type="ECO:0000259" key="2">
    <source>
        <dbReference type="Pfam" id="PF01266"/>
    </source>
</evidence>
<dbReference type="Proteomes" id="UP000577707">
    <property type="component" value="Unassembled WGS sequence"/>
</dbReference>
<dbReference type="PANTHER" id="PTHR13847">
    <property type="entry name" value="SARCOSINE DEHYDROGENASE-RELATED"/>
    <property type="match status" value="1"/>
</dbReference>
<evidence type="ECO:0000313" key="3">
    <source>
        <dbReference type="EMBL" id="MBB3087889.1"/>
    </source>
</evidence>
<sequence>MNSAARTSSPRRVAVVGAGMVGLSTAWYLQEAGVDVTVVDRDGVAAGSSWGNAGWLTPSIAVPLPEPSVLQYGLRAVLSPSSPVYVPPTANPRLLRFLAQFARNCTPARWQQAMRALIPLNNEALAAYDELEQGGVEARTKAASPFTAAFRSVEDSRALLDEFEHIEACGQRVDFEVVDGDRARAEEPALADSVATAIRIHGERFIDPAAYVHSIADSVQKRGGRLVTGTSVEHIRSTDREVVIAGEPYDAVVVATGAWIGAHGRQVGVRRIVQAGRGYSFTVKVDDVPRGPVYFPTQRLACTPVGDRLRIAGMMEFRDADAPRDPRRIDALVGAARTMLAGAHLDQREDEWVGARPCTSDGLPLIGASNDPRVFIAGGHGMWGVTLGPVTGRLLAEQIVTGVRPEQLRSVDPLR</sequence>
<dbReference type="SUPFAM" id="SSF51971">
    <property type="entry name" value="Nucleotide-binding domain"/>
    <property type="match status" value="1"/>
</dbReference>
<protein>
    <submittedName>
        <fullName evidence="3">D-amino-acid dehydrogenase</fullName>
        <ecNumber evidence="3">1.4.99.-</ecNumber>
    </submittedName>
</protein>
<dbReference type="RefSeq" id="WP_183542517.1">
    <property type="nucleotide sequence ID" value="NZ_BMQT01000004.1"/>
</dbReference>
<dbReference type="GO" id="GO:0005737">
    <property type="term" value="C:cytoplasm"/>
    <property type="evidence" value="ECO:0007669"/>
    <property type="project" value="TreeGrafter"/>
</dbReference>
<name>A0A7W5A1P8_9ACTN</name>
<organism evidence="3 4">
    <name type="scientific">Nocardioides albus</name>
    <dbReference type="NCBI Taxonomy" id="1841"/>
    <lineage>
        <taxon>Bacteria</taxon>
        <taxon>Bacillati</taxon>
        <taxon>Actinomycetota</taxon>
        <taxon>Actinomycetes</taxon>
        <taxon>Propionibacteriales</taxon>
        <taxon>Nocardioidaceae</taxon>
        <taxon>Nocardioides</taxon>
    </lineage>
</organism>
<proteinExistence type="predicted"/>
<evidence type="ECO:0000256" key="1">
    <source>
        <dbReference type="ARBA" id="ARBA00023002"/>
    </source>
</evidence>
<dbReference type="PANTHER" id="PTHR13847:SF289">
    <property type="entry name" value="GLYCINE OXIDASE"/>
    <property type="match status" value="1"/>
</dbReference>
<dbReference type="Gene3D" id="3.30.9.10">
    <property type="entry name" value="D-Amino Acid Oxidase, subunit A, domain 2"/>
    <property type="match status" value="1"/>
</dbReference>
<keyword evidence="1 3" id="KW-0560">Oxidoreductase</keyword>
<reference evidence="3 4" key="1">
    <citation type="submission" date="2020-08" db="EMBL/GenBank/DDBJ databases">
        <title>Genomic Encyclopedia of Type Strains, Phase III (KMG-III): the genomes of soil and plant-associated and newly described type strains.</title>
        <authorList>
            <person name="Whitman W."/>
        </authorList>
    </citation>
    <scope>NUCLEOTIDE SEQUENCE [LARGE SCALE GENOMIC DNA]</scope>
    <source>
        <strain evidence="3 4">CECT 3302</strain>
    </source>
</reference>
<dbReference type="Gene3D" id="3.50.50.60">
    <property type="entry name" value="FAD/NAD(P)-binding domain"/>
    <property type="match status" value="2"/>
</dbReference>
<dbReference type="AlphaFoldDB" id="A0A7W5A1P8"/>
<gene>
    <name evidence="3" type="ORF">FHS12_000822</name>
</gene>
<evidence type="ECO:0000313" key="4">
    <source>
        <dbReference type="Proteomes" id="UP000577707"/>
    </source>
</evidence>
<dbReference type="InterPro" id="IPR036188">
    <property type="entry name" value="FAD/NAD-bd_sf"/>
</dbReference>
<dbReference type="InterPro" id="IPR006076">
    <property type="entry name" value="FAD-dep_OxRdtase"/>
</dbReference>
<dbReference type="EMBL" id="JACHXG010000002">
    <property type="protein sequence ID" value="MBB3087889.1"/>
    <property type="molecule type" value="Genomic_DNA"/>
</dbReference>
<dbReference type="SUPFAM" id="SSF54373">
    <property type="entry name" value="FAD-linked reductases, C-terminal domain"/>
    <property type="match status" value="1"/>
</dbReference>
<dbReference type="GO" id="GO:0016491">
    <property type="term" value="F:oxidoreductase activity"/>
    <property type="evidence" value="ECO:0007669"/>
    <property type="project" value="UniProtKB-KW"/>
</dbReference>
<dbReference type="Pfam" id="PF01266">
    <property type="entry name" value="DAO"/>
    <property type="match status" value="1"/>
</dbReference>